<evidence type="ECO:0000313" key="5">
    <source>
        <dbReference type="Proteomes" id="UP000571554"/>
    </source>
</evidence>
<name>A0A7W9U214_9BURK</name>
<comment type="caution">
    <text evidence="4">The sequence shown here is derived from an EMBL/GenBank/DDBJ whole genome shotgun (WGS) entry which is preliminary data.</text>
</comment>
<feature type="compositionally biased region" description="Pro residues" evidence="1">
    <location>
        <begin position="175"/>
        <end position="202"/>
    </location>
</feature>
<evidence type="ECO:0000259" key="3">
    <source>
        <dbReference type="Pfam" id="PF08239"/>
    </source>
</evidence>
<feature type="region of interest" description="Disordered" evidence="1">
    <location>
        <begin position="149"/>
        <end position="306"/>
    </location>
</feature>
<evidence type="ECO:0000313" key="4">
    <source>
        <dbReference type="EMBL" id="MBB6105573.1"/>
    </source>
</evidence>
<dbReference type="Proteomes" id="UP000571554">
    <property type="component" value="Unassembled WGS sequence"/>
</dbReference>
<organism evidence="4 5">
    <name type="scientific">Paraburkholderia bannensis</name>
    <dbReference type="NCBI Taxonomy" id="765414"/>
    <lineage>
        <taxon>Bacteria</taxon>
        <taxon>Pseudomonadati</taxon>
        <taxon>Pseudomonadota</taxon>
        <taxon>Betaproteobacteria</taxon>
        <taxon>Burkholderiales</taxon>
        <taxon>Burkholderiaceae</taxon>
        <taxon>Paraburkholderia</taxon>
    </lineage>
</organism>
<dbReference type="AlphaFoldDB" id="A0A7W9U214"/>
<keyword evidence="5" id="KW-1185">Reference proteome</keyword>
<reference evidence="4 5" key="1">
    <citation type="submission" date="2020-08" db="EMBL/GenBank/DDBJ databases">
        <title>Above-ground endophytic microbial communities from plants in different locations in the United States.</title>
        <authorList>
            <person name="Frank C."/>
        </authorList>
    </citation>
    <scope>NUCLEOTIDE SEQUENCE [LARGE SCALE GENOMIC DNA]</scope>
    <source>
        <strain evidence="4 5">WP4_2_2</strain>
    </source>
</reference>
<dbReference type="EMBL" id="JACHBW010000018">
    <property type="protein sequence ID" value="MBB6105573.1"/>
    <property type="molecule type" value="Genomic_DNA"/>
</dbReference>
<keyword evidence="2" id="KW-0732">Signal</keyword>
<accession>A0A7W9U214</accession>
<dbReference type="Pfam" id="PF08239">
    <property type="entry name" value="SH3_3"/>
    <property type="match status" value="1"/>
</dbReference>
<feature type="domain" description="SH3b" evidence="3">
    <location>
        <begin position="48"/>
        <end position="99"/>
    </location>
</feature>
<dbReference type="RefSeq" id="WP_183729124.1">
    <property type="nucleotide sequence ID" value="NZ_JACHBW010000018.1"/>
</dbReference>
<feature type="compositionally biased region" description="Gly residues" evidence="1">
    <location>
        <begin position="282"/>
        <end position="297"/>
    </location>
</feature>
<proteinExistence type="predicted"/>
<dbReference type="Gene3D" id="2.30.30.40">
    <property type="entry name" value="SH3 Domains"/>
    <property type="match status" value="1"/>
</dbReference>
<protein>
    <submittedName>
        <fullName evidence="4">Uncharacterized protein YraI</fullName>
    </submittedName>
</protein>
<sequence>MTHRYTPPPRRPKAPFAVPLAALCLTAGLALTATGANAQSEAYTSEPVDLYAGPSGDYPVVTELGPNVPVTVMGCVSDYSWCDVAMPGMRGWVYAGYLTYPYQGGYVPLTNYGATIGLPIVTFSIGAYWGSFYRDRPWYGQRDHWAHVPPPGYGGHQPGPPPPAHGGPLGGSGRPPGPQGGRPPGPQVNGAPPPGAGRPPAPGNGEPPQGGRPPMNGGERAEAPRPPGNAGGPPPGAVNQPHAPMPQPNNAPRPAAPPQMQGGGRPAGPGGPPAEHGREGPPQGGAGHAPGQGGAGGGHDDRHQPN</sequence>
<evidence type="ECO:0000256" key="1">
    <source>
        <dbReference type="SAM" id="MobiDB-lite"/>
    </source>
</evidence>
<feature type="compositionally biased region" description="Pro residues" evidence="1">
    <location>
        <begin position="149"/>
        <end position="165"/>
    </location>
</feature>
<dbReference type="InterPro" id="IPR003646">
    <property type="entry name" value="SH3-like_bac-type"/>
</dbReference>
<feature type="chain" id="PRO_5030752475" evidence="2">
    <location>
        <begin position="39"/>
        <end position="306"/>
    </location>
</feature>
<feature type="signal peptide" evidence="2">
    <location>
        <begin position="1"/>
        <end position="38"/>
    </location>
</feature>
<feature type="compositionally biased region" description="Pro residues" evidence="1">
    <location>
        <begin position="224"/>
        <end position="236"/>
    </location>
</feature>
<feature type="compositionally biased region" description="Pro residues" evidence="1">
    <location>
        <begin position="243"/>
        <end position="257"/>
    </location>
</feature>
<evidence type="ECO:0000256" key="2">
    <source>
        <dbReference type="SAM" id="SignalP"/>
    </source>
</evidence>
<gene>
    <name evidence="4" type="ORF">F4827_005441</name>
</gene>